<keyword evidence="7" id="KW-1185">Reference proteome</keyword>
<dbReference type="PANTHER" id="PTHR42765:SF1">
    <property type="entry name" value="ISOLEUCINE--TRNA LIGASE, MITOCHONDRIAL"/>
    <property type="match status" value="1"/>
</dbReference>
<dbReference type="GO" id="GO:0032543">
    <property type="term" value="P:mitochondrial translation"/>
    <property type="evidence" value="ECO:0007669"/>
    <property type="project" value="TreeGrafter"/>
</dbReference>
<dbReference type="GO" id="GO:0005524">
    <property type="term" value="F:ATP binding"/>
    <property type="evidence" value="ECO:0007669"/>
    <property type="project" value="UniProtKB-KW"/>
</dbReference>
<keyword evidence="4" id="KW-0648">Protein biosynthesis</keyword>
<dbReference type="Proteomes" id="UP000528411">
    <property type="component" value="Unassembled WGS sequence"/>
</dbReference>
<dbReference type="GO" id="GO:0006428">
    <property type="term" value="P:isoleucyl-tRNA aminoacylation"/>
    <property type="evidence" value="ECO:0007669"/>
    <property type="project" value="TreeGrafter"/>
</dbReference>
<keyword evidence="2" id="KW-0547">Nucleotide-binding</keyword>
<accession>A0A7L2U6C2</accession>
<dbReference type="GO" id="GO:0004822">
    <property type="term" value="F:isoleucine-tRNA ligase activity"/>
    <property type="evidence" value="ECO:0007669"/>
    <property type="project" value="TreeGrafter"/>
</dbReference>
<gene>
    <name evidence="6" type="primary">Iars2_0</name>
    <name evidence="6" type="ORF">BALREX_R00970</name>
</gene>
<dbReference type="SUPFAM" id="SSF50677">
    <property type="entry name" value="ValRS/IleRS/LeuRS editing domain"/>
    <property type="match status" value="1"/>
</dbReference>
<evidence type="ECO:0000256" key="3">
    <source>
        <dbReference type="ARBA" id="ARBA00022840"/>
    </source>
</evidence>
<dbReference type="Gene3D" id="3.90.740.10">
    <property type="entry name" value="Valyl/Leucyl/Isoleucyl-tRNA synthetase, editing domain"/>
    <property type="match status" value="1"/>
</dbReference>
<organism evidence="6 7">
    <name type="scientific">Balaeniceps rex</name>
    <name type="common">Shoebill</name>
    <dbReference type="NCBI Taxonomy" id="33584"/>
    <lineage>
        <taxon>Eukaryota</taxon>
        <taxon>Metazoa</taxon>
        <taxon>Chordata</taxon>
        <taxon>Craniata</taxon>
        <taxon>Vertebrata</taxon>
        <taxon>Euteleostomi</taxon>
        <taxon>Archelosauria</taxon>
        <taxon>Archosauria</taxon>
        <taxon>Dinosauria</taxon>
        <taxon>Saurischia</taxon>
        <taxon>Theropoda</taxon>
        <taxon>Coelurosauria</taxon>
        <taxon>Aves</taxon>
        <taxon>Neognathae</taxon>
        <taxon>Neoaves</taxon>
        <taxon>Aequornithes</taxon>
        <taxon>Pelecaniformes</taxon>
        <taxon>Balaenicipitidae</taxon>
        <taxon>Balaeniceps</taxon>
    </lineage>
</organism>
<dbReference type="InterPro" id="IPR050081">
    <property type="entry name" value="Ile-tRNA_ligase"/>
</dbReference>
<comment type="caution">
    <text evidence="6">The sequence shown here is derived from an EMBL/GenBank/DDBJ whole genome shotgun (WGS) entry which is preliminary data.</text>
</comment>
<evidence type="ECO:0000313" key="7">
    <source>
        <dbReference type="Proteomes" id="UP000528411"/>
    </source>
</evidence>
<feature type="non-terminal residue" evidence="6">
    <location>
        <position position="93"/>
    </location>
</feature>
<dbReference type="GO" id="GO:0005739">
    <property type="term" value="C:mitochondrion"/>
    <property type="evidence" value="ECO:0007669"/>
    <property type="project" value="TreeGrafter"/>
</dbReference>
<dbReference type="EMBL" id="VYZW01012322">
    <property type="protein sequence ID" value="NXS41104.1"/>
    <property type="molecule type" value="Genomic_DNA"/>
</dbReference>
<protein>
    <submittedName>
        <fullName evidence="6">SYIM protein</fullName>
    </submittedName>
</protein>
<keyword evidence="1" id="KW-0436">Ligase</keyword>
<proteinExistence type="predicted"/>
<name>A0A7L2U6C2_BALRX</name>
<keyword evidence="5" id="KW-0030">Aminoacyl-tRNA synthetase</keyword>
<dbReference type="PANTHER" id="PTHR42765">
    <property type="entry name" value="SOLEUCYL-TRNA SYNTHETASE"/>
    <property type="match status" value="1"/>
</dbReference>
<dbReference type="InterPro" id="IPR009008">
    <property type="entry name" value="Val/Leu/Ile-tRNA-synth_edit"/>
</dbReference>
<sequence>PGVDLADGSCAHPTIPGRVSPLLPANHVTMAKGTGLVHTAPAHGMEDYNSDFNLASFFLSVIQMLQAARSLLKEEKYVHSYPYDWRTKKPMII</sequence>
<evidence type="ECO:0000256" key="1">
    <source>
        <dbReference type="ARBA" id="ARBA00022598"/>
    </source>
</evidence>
<dbReference type="OrthoDB" id="10264412at2759"/>
<dbReference type="GO" id="GO:0002161">
    <property type="term" value="F:aminoacyl-tRNA deacylase activity"/>
    <property type="evidence" value="ECO:0007669"/>
    <property type="project" value="InterPro"/>
</dbReference>
<evidence type="ECO:0000256" key="4">
    <source>
        <dbReference type="ARBA" id="ARBA00022917"/>
    </source>
</evidence>
<dbReference type="AlphaFoldDB" id="A0A7L2U6C2"/>
<evidence type="ECO:0000256" key="2">
    <source>
        <dbReference type="ARBA" id="ARBA00022741"/>
    </source>
</evidence>
<feature type="non-terminal residue" evidence="6">
    <location>
        <position position="1"/>
    </location>
</feature>
<keyword evidence="3" id="KW-0067">ATP-binding</keyword>
<evidence type="ECO:0000313" key="6">
    <source>
        <dbReference type="EMBL" id="NXS41104.1"/>
    </source>
</evidence>
<evidence type="ECO:0000256" key="5">
    <source>
        <dbReference type="ARBA" id="ARBA00023146"/>
    </source>
</evidence>
<reference evidence="6 7" key="1">
    <citation type="submission" date="2019-09" db="EMBL/GenBank/DDBJ databases">
        <title>Bird 10,000 Genomes (B10K) Project - Family phase.</title>
        <authorList>
            <person name="Zhang G."/>
        </authorList>
    </citation>
    <scope>NUCLEOTIDE SEQUENCE [LARGE SCALE GENOMIC DNA]</scope>
    <source>
        <strain evidence="6">B10K-DU-012-56</strain>
    </source>
</reference>